<gene>
    <name evidence="1" type="ORF">AA0115_g2261</name>
</gene>
<reference evidence="1" key="2">
    <citation type="journal article" date="2019" name="bioRxiv">
        <title>Genomics, evolutionary history and diagnostics of the Alternaria alternata species group including apple and Asian pear pathotypes.</title>
        <authorList>
            <person name="Armitage A.D."/>
            <person name="Cockerton H.M."/>
            <person name="Sreenivasaprasad S."/>
            <person name="Woodhall J.W."/>
            <person name="Lane C.R."/>
            <person name="Harrison R.J."/>
            <person name="Clarkson J.P."/>
        </authorList>
    </citation>
    <scope>NUCLEOTIDE SEQUENCE</scope>
    <source>
        <strain evidence="1">FERA 1164</strain>
    </source>
</reference>
<evidence type="ECO:0000313" key="1">
    <source>
        <dbReference type="EMBL" id="RYN35141.1"/>
    </source>
</evidence>
<reference evidence="1" key="1">
    <citation type="submission" date="2017-10" db="EMBL/GenBank/DDBJ databases">
        <authorList>
            <person name="Armitage A.D."/>
            <person name="Barbara D.J."/>
            <person name="Woodhall J.W."/>
            <person name="Sreenivasaprasad S."/>
            <person name="Lane C.R."/>
            <person name="Clarkson J.P."/>
            <person name="Harrison R.J."/>
        </authorList>
    </citation>
    <scope>NUCLEOTIDE SEQUENCE</scope>
    <source>
        <strain evidence="1">FERA 1164</strain>
    </source>
</reference>
<evidence type="ECO:0000313" key="2">
    <source>
        <dbReference type="Proteomes" id="UP000292340"/>
    </source>
</evidence>
<dbReference type="Proteomes" id="UP000292340">
    <property type="component" value="Unassembled WGS sequence"/>
</dbReference>
<accession>A0AB37WSW3</accession>
<sequence length="34" mass="3963">MVAFATSWMEDIVRYLDKIYSGQSRGAALYGFEW</sequence>
<organism evidence="1 2">
    <name type="scientific">Alternaria tenuissima</name>
    <dbReference type="NCBI Taxonomy" id="119927"/>
    <lineage>
        <taxon>Eukaryota</taxon>
        <taxon>Fungi</taxon>
        <taxon>Dikarya</taxon>
        <taxon>Ascomycota</taxon>
        <taxon>Pezizomycotina</taxon>
        <taxon>Dothideomycetes</taxon>
        <taxon>Pleosporomycetidae</taxon>
        <taxon>Pleosporales</taxon>
        <taxon>Pleosporineae</taxon>
        <taxon>Pleosporaceae</taxon>
        <taxon>Alternaria</taxon>
        <taxon>Alternaria sect. Alternaria</taxon>
        <taxon>Alternaria alternata complex</taxon>
    </lineage>
</organism>
<dbReference type="AlphaFoldDB" id="A0AB37WSW3"/>
<protein>
    <submittedName>
        <fullName evidence="1">Uncharacterized protein</fullName>
    </submittedName>
</protein>
<proteinExistence type="predicted"/>
<name>A0AB37WSW3_9PLEO</name>
<comment type="caution">
    <text evidence="1">The sequence shown here is derived from an EMBL/GenBank/DDBJ whole genome shotgun (WGS) entry which is preliminary data.</text>
</comment>
<dbReference type="EMBL" id="PDXB01000004">
    <property type="protein sequence ID" value="RYN35141.1"/>
    <property type="molecule type" value="Genomic_DNA"/>
</dbReference>